<comment type="subunit">
    <text evidence="8">Consists of a catalytic RNA component and at least 4-5 protein subunits.</text>
</comment>
<dbReference type="KEGG" id="mhz:Metho_0205"/>
<comment type="catalytic activity">
    <reaction evidence="8">
        <text>Endonucleolytic cleavage of RNA, removing 5'-extranucleotides from tRNA precursor.</text>
        <dbReference type="EC" id="3.1.26.5"/>
    </reaction>
</comment>
<dbReference type="GO" id="GO:0004526">
    <property type="term" value="F:ribonuclease P activity"/>
    <property type="evidence" value="ECO:0007669"/>
    <property type="project" value="UniProtKB-UniRule"/>
</dbReference>
<dbReference type="InterPro" id="IPR007175">
    <property type="entry name" value="Rpr2/Snm1/Rpp21"/>
</dbReference>
<dbReference type="Pfam" id="PF04032">
    <property type="entry name" value="Rpr2"/>
    <property type="match status" value="1"/>
</dbReference>
<keyword evidence="2 8" id="KW-0819">tRNA processing</keyword>
<dbReference type="AlphaFoldDB" id="L0KST9"/>
<dbReference type="GO" id="GO:0005737">
    <property type="term" value="C:cytoplasm"/>
    <property type="evidence" value="ECO:0007669"/>
    <property type="project" value="UniProtKB-SubCell"/>
</dbReference>
<dbReference type="OrthoDB" id="10058at2157"/>
<evidence type="ECO:0000313" key="10">
    <source>
        <dbReference type="Proteomes" id="UP000010866"/>
    </source>
</evidence>
<comment type="similarity">
    <text evidence="8">Belongs to the eukaryotic/archaeal RNase P protein component 4 family.</text>
</comment>
<dbReference type="EC" id="3.1.26.5" evidence="8"/>
<keyword evidence="4 8" id="KW-0479">Metal-binding</keyword>
<organism evidence="9 10">
    <name type="scientific">Methanomethylovorans hollandica (strain DSM 15978 / NBRC 107637 / DMS1)</name>
    <dbReference type="NCBI Taxonomy" id="867904"/>
    <lineage>
        <taxon>Archaea</taxon>
        <taxon>Methanobacteriati</taxon>
        <taxon>Methanobacteriota</taxon>
        <taxon>Stenosarchaea group</taxon>
        <taxon>Methanomicrobia</taxon>
        <taxon>Methanosarcinales</taxon>
        <taxon>Methanosarcinaceae</taxon>
        <taxon>Methanomethylovorans</taxon>
    </lineage>
</organism>
<evidence type="ECO:0000256" key="2">
    <source>
        <dbReference type="ARBA" id="ARBA00022694"/>
    </source>
</evidence>
<dbReference type="Proteomes" id="UP000010866">
    <property type="component" value="Chromosome"/>
</dbReference>
<keyword evidence="7 8" id="KW-0862">Zinc</keyword>
<dbReference type="EMBL" id="CP003362">
    <property type="protein sequence ID" value="AGB48492.1"/>
    <property type="molecule type" value="Genomic_DNA"/>
</dbReference>
<dbReference type="HAMAP" id="MF_00757">
    <property type="entry name" value="RNase_P_4"/>
    <property type="match status" value="1"/>
</dbReference>
<evidence type="ECO:0000256" key="6">
    <source>
        <dbReference type="ARBA" id="ARBA00022801"/>
    </source>
</evidence>
<evidence type="ECO:0000256" key="4">
    <source>
        <dbReference type="ARBA" id="ARBA00022723"/>
    </source>
</evidence>
<comment type="subcellular location">
    <subcellularLocation>
        <location evidence="8">Cytoplasm</location>
    </subcellularLocation>
</comment>
<dbReference type="RefSeq" id="WP_015323661.1">
    <property type="nucleotide sequence ID" value="NC_019977.1"/>
</dbReference>
<feature type="binding site" evidence="8">
    <location>
        <position position="65"/>
    </location>
    <ligand>
        <name>Zn(2+)</name>
        <dbReference type="ChEBI" id="CHEBI:29105"/>
    </ligand>
</feature>
<feature type="binding site" evidence="8">
    <location>
        <position position="94"/>
    </location>
    <ligand>
        <name>Zn(2+)</name>
        <dbReference type="ChEBI" id="CHEBI:29105"/>
    </ligand>
</feature>
<feature type="binding site" evidence="8">
    <location>
        <position position="68"/>
    </location>
    <ligand>
        <name>Zn(2+)</name>
        <dbReference type="ChEBI" id="CHEBI:29105"/>
    </ligand>
</feature>
<proteinExistence type="inferred from homology"/>
<dbReference type="PIRSF" id="PIRSF004878">
    <property type="entry name" value="RNase_P_4"/>
    <property type="match status" value="1"/>
</dbReference>
<name>L0KST9_METHD</name>
<dbReference type="STRING" id="867904.Metho_0205"/>
<evidence type="ECO:0000313" key="9">
    <source>
        <dbReference type="EMBL" id="AGB48492.1"/>
    </source>
</evidence>
<evidence type="ECO:0000256" key="8">
    <source>
        <dbReference type="HAMAP-Rule" id="MF_00757"/>
    </source>
</evidence>
<dbReference type="Gene3D" id="1.20.5.420">
    <property type="entry name" value="Immunoglobulin FC, subunit C"/>
    <property type="match status" value="1"/>
</dbReference>
<keyword evidence="3 8" id="KW-0540">Nuclease</keyword>
<dbReference type="GO" id="GO:0030677">
    <property type="term" value="C:ribonuclease P complex"/>
    <property type="evidence" value="ECO:0007669"/>
    <property type="project" value="UniProtKB-UniRule"/>
</dbReference>
<accession>L0KST9</accession>
<evidence type="ECO:0000256" key="3">
    <source>
        <dbReference type="ARBA" id="ARBA00022722"/>
    </source>
</evidence>
<dbReference type="HOGENOM" id="CLU_079140_3_0_2"/>
<dbReference type="PANTHER" id="PTHR14742">
    <property type="entry name" value="RIBONUCLEASE P SUBUNIT P21"/>
    <property type="match status" value="1"/>
</dbReference>
<keyword evidence="1 8" id="KW-0963">Cytoplasm</keyword>
<keyword evidence="5 8" id="KW-0255">Endonuclease</keyword>
<evidence type="ECO:0000256" key="7">
    <source>
        <dbReference type="ARBA" id="ARBA00022833"/>
    </source>
</evidence>
<dbReference type="Gene3D" id="6.20.50.20">
    <property type="match status" value="1"/>
</dbReference>
<dbReference type="GO" id="GO:0001682">
    <property type="term" value="P:tRNA 5'-leader removal"/>
    <property type="evidence" value="ECO:0007669"/>
    <property type="project" value="UniProtKB-UniRule"/>
</dbReference>
<dbReference type="PANTHER" id="PTHR14742:SF0">
    <property type="entry name" value="RIBONUCLEASE P PROTEIN SUBUNIT P21"/>
    <property type="match status" value="1"/>
</dbReference>
<feature type="binding site" evidence="8">
    <location>
        <position position="91"/>
    </location>
    <ligand>
        <name>Zn(2+)</name>
        <dbReference type="ChEBI" id="CHEBI:29105"/>
    </ligand>
</feature>
<comment type="cofactor">
    <cofactor evidence="8">
        <name>Zn(2+)</name>
        <dbReference type="ChEBI" id="CHEBI:29105"/>
    </cofactor>
    <text evidence="8">Binds 1 zinc ion per subunit.</text>
</comment>
<gene>
    <name evidence="8" type="primary">rnp4</name>
    <name evidence="9" type="ordered locus">Metho_0205</name>
</gene>
<evidence type="ECO:0000256" key="1">
    <source>
        <dbReference type="ARBA" id="ARBA00022490"/>
    </source>
</evidence>
<evidence type="ECO:0000256" key="5">
    <source>
        <dbReference type="ARBA" id="ARBA00022759"/>
    </source>
</evidence>
<sequence length="116" mass="13247">MSRFKQKGKNLAKELAMERIQRLFELADAEHSSNPARSDAYVSLARKVGMRYLVRFPRELKVRYCKKCGSYLVPGNNCRIRLKGRYIAITCLKCGGIKRYIYHSAIASEPSADKSV</sequence>
<protein>
    <recommendedName>
        <fullName evidence="8">Ribonuclease P protein component 4</fullName>
        <shortName evidence="8">RNase P component 4</shortName>
        <ecNumber evidence="8">3.1.26.5</ecNumber>
    </recommendedName>
    <alternativeName>
        <fullName evidence="8">Rpp21</fullName>
    </alternativeName>
</protein>
<keyword evidence="10" id="KW-1185">Reference proteome</keyword>
<dbReference type="GeneID" id="14408147"/>
<reference evidence="10" key="1">
    <citation type="submission" date="2012-02" db="EMBL/GenBank/DDBJ databases">
        <title>Complete sequence of chromosome of Methanomethylovorans hollandica DSM 15978.</title>
        <authorList>
            <person name="Lucas S."/>
            <person name="Copeland A."/>
            <person name="Lapidus A."/>
            <person name="Glavina del Rio T."/>
            <person name="Dalin E."/>
            <person name="Tice H."/>
            <person name="Bruce D."/>
            <person name="Goodwin L."/>
            <person name="Pitluck S."/>
            <person name="Peters L."/>
            <person name="Mikhailova N."/>
            <person name="Held B."/>
            <person name="Kyrpides N."/>
            <person name="Mavromatis K."/>
            <person name="Ivanova N."/>
            <person name="Brettin T."/>
            <person name="Detter J.C."/>
            <person name="Han C."/>
            <person name="Larimer F."/>
            <person name="Land M."/>
            <person name="Hauser L."/>
            <person name="Markowitz V."/>
            <person name="Cheng J.-F."/>
            <person name="Hugenholtz P."/>
            <person name="Woyke T."/>
            <person name="Wu D."/>
            <person name="Spring S."/>
            <person name="Schroeder M."/>
            <person name="Brambilla E."/>
            <person name="Klenk H.-P."/>
            <person name="Eisen J.A."/>
        </authorList>
    </citation>
    <scope>NUCLEOTIDE SEQUENCE [LARGE SCALE GENOMIC DNA]</scope>
    <source>
        <strain evidence="10">DSM 15978 / NBRC 107637 / DMS1</strain>
    </source>
</reference>
<dbReference type="InterPro" id="IPR016432">
    <property type="entry name" value="RNP4"/>
</dbReference>
<dbReference type="GO" id="GO:0008270">
    <property type="term" value="F:zinc ion binding"/>
    <property type="evidence" value="ECO:0007669"/>
    <property type="project" value="UniProtKB-UniRule"/>
</dbReference>
<keyword evidence="6 8" id="KW-0378">Hydrolase</keyword>
<comment type="function">
    <text evidence="8">Part of ribonuclease P, a protein complex that generates mature tRNA molecules by cleaving their 5'-ends.</text>
</comment>